<dbReference type="OrthoDB" id="10677026at2759"/>
<evidence type="ECO:0000313" key="5">
    <source>
        <dbReference type="Proteomes" id="UP001152797"/>
    </source>
</evidence>
<feature type="region of interest" description="Disordered" evidence="1">
    <location>
        <begin position="223"/>
        <end position="264"/>
    </location>
</feature>
<keyword evidence="2" id="KW-1133">Transmembrane helix</keyword>
<sequence>MATNSSIATVAYVADTHVIPNFDPLGLTVVWEKNGLRQATALHVDPDELADVSSQRNFAKRLVKKWEFLQEHHTAQVEALLKRLAQRLLPIYRIEPQEALGTWEVPGRPAKALVWSRIRKNLAQRQTNDFHDIRGLWDGGSMFDESLEEDIDVIEELIPAAANEADHPSRDFWLGARPAPYASRCRLGWISLLAVASCALLALLFRNIPGELSPLGGATQAPQVTELQASEAKRNVARGNPTAPSQRTGRRKASDHRCVTKGKG</sequence>
<reference evidence="3" key="1">
    <citation type="submission" date="2022-10" db="EMBL/GenBank/DDBJ databases">
        <authorList>
            <person name="Chen Y."/>
            <person name="Dougan E. K."/>
            <person name="Chan C."/>
            <person name="Rhodes N."/>
            <person name="Thang M."/>
        </authorList>
    </citation>
    <scope>NUCLEOTIDE SEQUENCE</scope>
</reference>
<name>A0A9P1CGI1_9DINO</name>
<keyword evidence="2" id="KW-0812">Transmembrane</keyword>
<protein>
    <submittedName>
        <fullName evidence="3">Uncharacterized protein</fullName>
    </submittedName>
</protein>
<evidence type="ECO:0000256" key="1">
    <source>
        <dbReference type="SAM" id="MobiDB-lite"/>
    </source>
</evidence>
<reference evidence="4" key="2">
    <citation type="submission" date="2024-04" db="EMBL/GenBank/DDBJ databases">
        <authorList>
            <person name="Chen Y."/>
            <person name="Shah S."/>
            <person name="Dougan E. K."/>
            <person name="Thang M."/>
            <person name="Chan C."/>
        </authorList>
    </citation>
    <scope>NUCLEOTIDE SEQUENCE [LARGE SCALE GENOMIC DNA]</scope>
</reference>
<gene>
    <name evidence="3" type="ORF">C1SCF055_LOCUS18731</name>
</gene>
<evidence type="ECO:0000256" key="2">
    <source>
        <dbReference type="SAM" id="Phobius"/>
    </source>
</evidence>
<keyword evidence="2" id="KW-0472">Membrane</keyword>
<evidence type="ECO:0000313" key="4">
    <source>
        <dbReference type="EMBL" id="CAL1145237.1"/>
    </source>
</evidence>
<dbReference type="Proteomes" id="UP001152797">
    <property type="component" value="Unassembled WGS sequence"/>
</dbReference>
<dbReference type="EMBL" id="CAMXCT010001642">
    <property type="protein sequence ID" value="CAI3991862.1"/>
    <property type="molecule type" value="Genomic_DNA"/>
</dbReference>
<dbReference type="EMBL" id="CAMXCT030001642">
    <property type="protein sequence ID" value="CAL4779174.1"/>
    <property type="molecule type" value="Genomic_DNA"/>
</dbReference>
<evidence type="ECO:0000313" key="3">
    <source>
        <dbReference type="EMBL" id="CAI3991862.1"/>
    </source>
</evidence>
<comment type="caution">
    <text evidence="3">The sequence shown here is derived from an EMBL/GenBank/DDBJ whole genome shotgun (WGS) entry which is preliminary data.</text>
</comment>
<feature type="compositionally biased region" description="Basic residues" evidence="1">
    <location>
        <begin position="248"/>
        <end position="264"/>
    </location>
</feature>
<proteinExistence type="predicted"/>
<feature type="transmembrane region" description="Helical" evidence="2">
    <location>
        <begin position="187"/>
        <end position="205"/>
    </location>
</feature>
<dbReference type="EMBL" id="CAMXCT020001642">
    <property type="protein sequence ID" value="CAL1145237.1"/>
    <property type="molecule type" value="Genomic_DNA"/>
</dbReference>
<keyword evidence="5" id="KW-1185">Reference proteome</keyword>
<organism evidence="3">
    <name type="scientific">Cladocopium goreaui</name>
    <dbReference type="NCBI Taxonomy" id="2562237"/>
    <lineage>
        <taxon>Eukaryota</taxon>
        <taxon>Sar</taxon>
        <taxon>Alveolata</taxon>
        <taxon>Dinophyceae</taxon>
        <taxon>Suessiales</taxon>
        <taxon>Symbiodiniaceae</taxon>
        <taxon>Cladocopium</taxon>
    </lineage>
</organism>
<dbReference type="AlphaFoldDB" id="A0A9P1CGI1"/>
<accession>A0A9P1CGI1</accession>